<keyword evidence="4" id="KW-1185">Reference proteome</keyword>
<proteinExistence type="predicted"/>
<dbReference type="Gene3D" id="3.90.226.10">
    <property type="entry name" value="2-enoyl-CoA Hydratase, Chain A, domain 1"/>
    <property type="match status" value="1"/>
</dbReference>
<evidence type="ECO:0000313" key="3">
    <source>
        <dbReference type="EMBL" id="UTY27885.1"/>
    </source>
</evidence>
<feature type="transmembrane region" description="Helical" evidence="1">
    <location>
        <begin position="26"/>
        <end position="42"/>
    </location>
</feature>
<keyword evidence="1" id="KW-1133">Transmembrane helix</keyword>
<reference evidence="3" key="1">
    <citation type="submission" date="2019-04" db="EMBL/GenBank/DDBJ databases">
        <title>Whole genome sequencing of oral phylogroup 2 treponemes.</title>
        <authorList>
            <person name="Chan Y."/>
            <person name="Zeng H.H."/>
            <person name="Yu X.L."/>
            <person name="Leung W.K."/>
            <person name="Watt R.M."/>
        </authorList>
    </citation>
    <scope>NUCLEOTIDE SEQUENCE</scope>
    <source>
        <strain evidence="3">OMZ 847</strain>
    </source>
</reference>
<dbReference type="InterPro" id="IPR029045">
    <property type="entry name" value="ClpP/crotonase-like_dom_sf"/>
</dbReference>
<feature type="domain" description="Tail specific protease" evidence="2">
    <location>
        <begin position="268"/>
        <end position="499"/>
    </location>
</feature>
<dbReference type="PANTHER" id="PTHR32060">
    <property type="entry name" value="TAIL-SPECIFIC PROTEASE"/>
    <property type="match status" value="1"/>
</dbReference>
<organism evidence="3 4">
    <name type="scientific">Treponema putidum</name>
    <dbReference type="NCBI Taxonomy" id="221027"/>
    <lineage>
        <taxon>Bacteria</taxon>
        <taxon>Pseudomonadati</taxon>
        <taxon>Spirochaetota</taxon>
        <taxon>Spirochaetia</taxon>
        <taxon>Spirochaetales</taxon>
        <taxon>Treponemataceae</taxon>
        <taxon>Treponema</taxon>
    </lineage>
</organism>
<dbReference type="Proteomes" id="UP001059401">
    <property type="component" value="Chromosome"/>
</dbReference>
<dbReference type="Pfam" id="PF03572">
    <property type="entry name" value="Peptidase_S41"/>
    <property type="match status" value="1"/>
</dbReference>
<dbReference type="PANTHER" id="PTHR32060:SF22">
    <property type="entry name" value="CARBOXYL-TERMINAL-PROCESSING PEPTIDASE 3, CHLOROPLASTIC"/>
    <property type="match status" value="1"/>
</dbReference>
<keyword evidence="1" id="KW-0812">Transmembrane</keyword>
<gene>
    <name evidence="3" type="ORF">E4N76_01970</name>
</gene>
<name>A0ABY5HUK3_9SPIR</name>
<evidence type="ECO:0000259" key="2">
    <source>
        <dbReference type="Pfam" id="PF03572"/>
    </source>
</evidence>
<protein>
    <recommendedName>
        <fullName evidence="2">Tail specific protease domain-containing protein</fullName>
    </recommendedName>
</protein>
<evidence type="ECO:0000313" key="4">
    <source>
        <dbReference type="Proteomes" id="UP001059401"/>
    </source>
</evidence>
<evidence type="ECO:0000256" key="1">
    <source>
        <dbReference type="SAM" id="Phobius"/>
    </source>
</evidence>
<dbReference type="EMBL" id="CP038802">
    <property type="protein sequence ID" value="UTY27885.1"/>
    <property type="molecule type" value="Genomic_DNA"/>
</dbReference>
<sequence length="523" mass="60893">MSNQQHTLYLFTRYLIYVKITSMKRYYKKIVFIICIIVIFLGCSDTDTFSNRTLTAEQNKNHIISLAELYSYIKEYSPFLNDVILNNLNEKYFELSNKIMYESDKYKIYTYFEELLAVINDGHTAVFYEQGSNTPFYFLPAGVDYADGKYYLSYKENNIKIPLGSELIKINDEDTKKYLLNNIAKYIPVKTPHAFENSMIKRLLYSSQNKKIKFTFEVDKNEVNLELKYSIPQKNIGNVKFNKIPDYYDKLNKIYSSYNFSIYKIKEKYALIQIHNFWDYRMIDEFIEKIIPLLENSDHLILDIRKNSGGNSSIGFAILKILTGKTDIEISSINIKDFQRRLTPILITLAAIKDTNLKVINHDTLIKLNTFINDAKLMKAHQLLMSAEEDKILQQIDNFLMQFNEMEKLEEKLISAANKYKIHNKNITVFTSYKSGSACDNFACFCKELNIRLIGTNTKGATGNIGIFKLTNNFSIVLSLQKTMYNNMEINNKGISPDVFIMDTIEDIKNQNDPCLNFVLENL</sequence>
<keyword evidence="1" id="KW-0472">Membrane</keyword>
<accession>A0ABY5HUK3</accession>
<dbReference type="InterPro" id="IPR005151">
    <property type="entry name" value="Tail-specific_protease"/>
</dbReference>
<dbReference type="SUPFAM" id="SSF52096">
    <property type="entry name" value="ClpP/crotonase"/>
    <property type="match status" value="1"/>
</dbReference>